<comment type="caution">
    <text evidence="1">The sequence shown here is derived from an EMBL/GenBank/DDBJ whole genome shotgun (WGS) entry which is preliminary data.</text>
</comment>
<keyword evidence="2" id="KW-1185">Reference proteome</keyword>
<evidence type="ECO:0000313" key="1">
    <source>
        <dbReference type="EMBL" id="MCP1385403.1"/>
    </source>
</evidence>
<dbReference type="EMBL" id="JAMZEL010000012">
    <property type="protein sequence ID" value="MCP1385403.1"/>
    <property type="molecule type" value="Genomic_DNA"/>
</dbReference>
<proteinExistence type="predicted"/>
<evidence type="ECO:0000313" key="2">
    <source>
        <dbReference type="Proteomes" id="UP001204772"/>
    </source>
</evidence>
<reference evidence="1 2" key="1">
    <citation type="submission" date="2022-06" db="EMBL/GenBank/DDBJ databases">
        <title>Runella sp. S5 genome sequencing.</title>
        <authorList>
            <person name="Park S."/>
        </authorList>
    </citation>
    <scope>NUCLEOTIDE SEQUENCE [LARGE SCALE GENOMIC DNA]</scope>
    <source>
        <strain evidence="1 2">S5</strain>
    </source>
</reference>
<protein>
    <recommendedName>
        <fullName evidence="3">Cytochrome c domain-containing protein</fullName>
    </recommendedName>
</protein>
<evidence type="ECO:0008006" key="3">
    <source>
        <dbReference type="Google" id="ProtNLM"/>
    </source>
</evidence>
<organism evidence="1 2">
    <name type="scientific">Runella salmonicolor</name>
    <dbReference type="NCBI Taxonomy" id="2950278"/>
    <lineage>
        <taxon>Bacteria</taxon>
        <taxon>Pseudomonadati</taxon>
        <taxon>Bacteroidota</taxon>
        <taxon>Cytophagia</taxon>
        <taxon>Cytophagales</taxon>
        <taxon>Spirosomataceae</taxon>
        <taxon>Runella</taxon>
    </lineage>
</organism>
<sequence>MSIRPLLLNILLTGIVGMTFNACKKNEEPITVPVAKASFELIQERIFTPTCATSGCHASEQESSFSQHGLVLATGKSYDYLFNKDPKNQNAVEDKLKRVLPYFSLQSLLFHKLNWEGGAHHGGKSYGTPMPLNGKALYKGQIEFIRRWIEAGAPRTGAVADTVLLADKTPSF</sequence>
<name>A0ABT1FUG6_9BACT</name>
<gene>
    <name evidence="1" type="ORF">NCI00_23395</name>
</gene>
<dbReference type="Proteomes" id="UP001204772">
    <property type="component" value="Unassembled WGS sequence"/>
</dbReference>
<dbReference type="RefSeq" id="WP_253531828.1">
    <property type="nucleotide sequence ID" value="NZ_JAMZEL010000012.1"/>
</dbReference>
<accession>A0ABT1FUG6</accession>